<evidence type="ECO:0000313" key="2">
    <source>
        <dbReference type="Proteomes" id="UP001159405"/>
    </source>
</evidence>
<keyword evidence="2" id="KW-1185">Reference proteome</keyword>
<dbReference type="EMBL" id="CALNXK010000064">
    <property type="protein sequence ID" value="CAH3140181.1"/>
    <property type="molecule type" value="Genomic_DNA"/>
</dbReference>
<comment type="caution">
    <text evidence="1">The sequence shown here is derived from an EMBL/GenBank/DDBJ whole genome shotgun (WGS) entry which is preliminary data.</text>
</comment>
<name>A0ABN8PB47_9CNID</name>
<protein>
    <recommendedName>
        <fullName evidence="3">Maturase K</fullName>
    </recommendedName>
</protein>
<organism evidence="1 2">
    <name type="scientific">Porites lobata</name>
    <dbReference type="NCBI Taxonomy" id="104759"/>
    <lineage>
        <taxon>Eukaryota</taxon>
        <taxon>Metazoa</taxon>
        <taxon>Cnidaria</taxon>
        <taxon>Anthozoa</taxon>
        <taxon>Hexacorallia</taxon>
        <taxon>Scleractinia</taxon>
        <taxon>Fungiina</taxon>
        <taxon>Poritidae</taxon>
        <taxon>Porites</taxon>
    </lineage>
</organism>
<proteinExistence type="predicted"/>
<evidence type="ECO:0000313" key="1">
    <source>
        <dbReference type="EMBL" id="CAH3140181.1"/>
    </source>
</evidence>
<reference evidence="1 2" key="1">
    <citation type="submission" date="2022-05" db="EMBL/GenBank/DDBJ databases">
        <authorList>
            <consortium name="Genoscope - CEA"/>
            <person name="William W."/>
        </authorList>
    </citation>
    <scope>NUCLEOTIDE SEQUENCE [LARGE SCALE GENOMIC DNA]</scope>
</reference>
<gene>
    <name evidence="1" type="ORF">PLOB_00041129</name>
</gene>
<accession>A0ABN8PB47</accession>
<sequence length="259" mass="30924">MIKQSHAENTAFFDFLPVLCKLRDLRRNNKRNVKKLFFARKVLFRILCKLITFVAHFRCYVSRELSLRKEGFSQGERLSFTEFHLWSVDSDLTVIQNFLDRCFKRKYTSKRMDIRELLEKADKNLFKIRSVDPDCQLSNILPKKKETRYQLRNKSAHRPDIKTGTFKNVFRHVNARILRLVYSPENSYGPNFTSTNYKSASSLVDIKSRWFQQTYMYLSTLFFVRRSFKTTFEDNSTSHAMYFHCTPLKVDCADDTHKR</sequence>
<evidence type="ECO:0008006" key="3">
    <source>
        <dbReference type="Google" id="ProtNLM"/>
    </source>
</evidence>
<dbReference type="Proteomes" id="UP001159405">
    <property type="component" value="Unassembled WGS sequence"/>
</dbReference>